<evidence type="ECO:0000313" key="2">
    <source>
        <dbReference type="Proteomes" id="UP001500784"/>
    </source>
</evidence>
<sequence length="175" mass="19179">MTILIILPAPGEVSGELAKASGEPRPFFSAVPGGAPPVVPQRHPAVVREESKPVAQPAKNWSSPAESDARIEAISRSVTMGALEVLAGVRPLQQLARWLDFEEFERLQLRTNLVRGRGQGRLHRNVRILRVRVCPVSEGVYEVAVAAAETDRVRAVALRLEQRRGLWKVTALEIG</sequence>
<reference evidence="1 2" key="1">
    <citation type="journal article" date="2019" name="Int. J. Syst. Evol. Microbiol.">
        <title>The Global Catalogue of Microorganisms (GCM) 10K type strain sequencing project: providing services to taxonomists for standard genome sequencing and annotation.</title>
        <authorList>
            <consortium name="The Broad Institute Genomics Platform"/>
            <consortium name="The Broad Institute Genome Sequencing Center for Infectious Disease"/>
            <person name="Wu L."/>
            <person name="Ma J."/>
        </authorList>
    </citation>
    <scope>NUCLEOTIDE SEQUENCE [LARGE SCALE GENOMIC DNA]</scope>
    <source>
        <strain evidence="1 2">JCM 13316</strain>
    </source>
</reference>
<gene>
    <name evidence="1" type="ORF">GCM10009688_18350</name>
</gene>
<dbReference type="Pfam" id="PF20060">
    <property type="entry name" value="DUF6459"/>
    <property type="match status" value="1"/>
</dbReference>
<dbReference type="EMBL" id="BAAALV010000002">
    <property type="protein sequence ID" value="GAA1913747.1"/>
    <property type="molecule type" value="Genomic_DNA"/>
</dbReference>
<comment type="caution">
    <text evidence="1">The sequence shown here is derived from an EMBL/GenBank/DDBJ whole genome shotgun (WGS) entry which is preliminary data.</text>
</comment>
<dbReference type="Proteomes" id="UP001500784">
    <property type="component" value="Unassembled WGS sequence"/>
</dbReference>
<dbReference type="InterPro" id="IPR045596">
    <property type="entry name" value="DUF6459"/>
</dbReference>
<proteinExistence type="predicted"/>
<protein>
    <recommendedName>
        <fullName evidence="3">Energy transducer TonB</fullName>
    </recommendedName>
</protein>
<accession>A0ABN2P9P9</accession>
<evidence type="ECO:0008006" key="3">
    <source>
        <dbReference type="Google" id="ProtNLM"/>
    </source>
</evidence>
<evidence type="ECO:0000313" key="1">
    <source>
        <dbReference type="EMBL" id="GAA1913747.1"/>
    </source>
</evidence>
<keyword evidence="2" id="KW-1185">Reference proteome</keyword>
<name>A0ABN2P9P9_9MICC</name>
<organism evidence="1 2">
    <name type="scientific">Arthrobacter gandavensis</name>
    <dbReference type="NCBI Taxonomy" id="169960"/>
    <lineage>
        <taxon>Bacteria</taxon>
        <taxon>Bacillati</taxon>
        <taxon>Actinomycetota</taxon>
        <taxon>Actinomycetes</taxon>
        <taxon>Micrococcales</taxon>
        <taxon>Micrococcaceae</taxon>
        <taxon>Arthrobacter</taxon>
    </lineage>
</organism>
<dbReference type="RefSeq" id="WP_152226791.1">
    <property type="nucleotide sequence ID" value="NZ_BAAALV010000002.1"/>
</dbReference>